<proteinExistence type="predicted"/>
<sequence>FPYIMSNIFDEPNRHSYRSSKEENEIREIFYNHWEELKKHADEAIGTINSWRSEHIRKIGMYAETQIRILIMHYDNQRSIFNQERENYLSRAKAYHDSKKKDVFNDMRDTCRLLKFQVAELKYILDEQQQQPRPQVTPVENYSQRNKLQANMMPTLEFENRQRGPTDENIQMRKRDENNTSSTFTNSIPSMPNGIREEQLATSSSSVYGTTINGNNMLVTTTTKDDDDANNKCPICFMIFSANMTRQSQYEHVDQHIVDNNNTESVNF</sequence>
<feature type="non-terminal residue" evidence="1">
    <location>
        <position position="1"/>
    </location>
</feature>
<protein>
    <recommendedName>
        <fullName evidence="3">UBZ1-type domain-containing protein</fullName>
    </recommendedName>
</protein>
<gene>
    <name evidence="1" type="ORF">CJN711_LOCUS1373</name>
</gene>
<evidence type="ECO:0008006" key="3">
    <source>
        <dbReference type="Google" id="ProtNLM"/>
    </source>
</evidence>
<reference evidence="1" key="1">
    <citation type="submission" date="2021-02" db="EMBL/GenBank/DDBJ databases">
        <authorList>
            <person name="Nowell W R."/>
        </authorList>
    </citation>
    <scope>NUCLEOTIDE SEQUENCE</scope>
</reference>
<name>A0A814FJG3_9BILA</name>
<dbReference type="AlphaFoldDB" id="A0A814FJG3"/>
<comment type="caution">
    <text evidence="1">The sequence shown here is derived from an EMBL/GenBank/DDBJ whole genome shotgun (WGS) entry which is preliminary data.</text>
</comment>
<dbReference type="Proteomes" id="UP000663855">
    <property type="component" value="Unassembled WGS sequence"/>
</dbReference>
<organism evidence="1 2">
    <name type="scientific">Rotaria magnacalcarata</name>
    <dbReference type="NCBI Taxonomy" id="392030"/>
    <lineage>
        <taxon>Eukaryota</taxon>
        <taxon>Metazoa</taxon>
        <taxon>Spiralia</taxon>
        <taxon>Gnathifera</taxon>
        <taxon>Rotifera</taxon>
        <taxon>Eurotatoria</taxon>
        <taxon>Bdelloidea</taxon>
        <taxon>Philodinida</taxon>
        <taxon>Philodinidae</taxon>
        <taxon>Rotaria</taxon>
    </lineage>
</organism>
<evidence type="ECO:0000313" key="1">
    <source>
        <dbReference type="EMBL" id="CAF0981442.1"/>
    </source>
</evidence>
<dbReference type="EMBL" id="CAJNOV010000097">
    <property type="protein sequence ID" value="CAF0981442.1"/>
    <property type="molecule type" value="Genomic_DNA"/>
</dbReference>
<accession>A0A814FJG3</accession>
<evidence type="ECO:0000313" key="2">
    <source>
        <dbReference type="Proteomes" id="UP000663855"/>
    </source>
</evidence>